<comment type="caution">
    <text evidence="4">The sequence shown here is derived from an EMBL/GenBank/DDBJ whole genome shotgun (WGS) entry which is preliminary data.</text>
</comment>
<dbReference type="RefSeq" id="WP_125697925.1">
    <property type="nucleotide sequence ID" value="NZ_JBHTOG010000055.1"/>
</dbReference>
<dbReference type="InterPro" id="IPR009057">
    <property type="entry name" value="Homeodomain-like_sf"/>
</dbReference>
<feature type="domain" description="HTH tetR-type" evidence="3">
    <location>
        <begin position="1"/>
        <end position="61"/>
    </location>
</feature>
<dbReference type="InterPro" id="IPR039532">
    <property type="entry name" value="TetR_C_Firmicutes"/>
</dbReference>
<accession>A0ABW4CQ32</accession>
<feature type="DNA-binding region" description="H-T-H motif" evidence="2">
    <location>
        <begin position="24"/>
        <end position="43"/>
    </location>
</feature>
<protein>
    <submittedName>
        <fullName evidence="4">TetR/AcrR family transcriptional regulator C-terminal domain-containing protein</fullName>
    </submittedName>
</protein>
<name>A0ABW4CQ32_9LACO</name>
<dbReference type="InterPro" id="IPR050624">
    <property type="entry name" value="HTH-type_Tx_Regulator"/>
</dbReference>
<keyword evidence="5" id="KW-1185">Reference proteome</keyword>
<evidence type="ECO:0000259" key="3">
    <source>
        <dbReference type="PROSITE" id="PS50977"/>
    </source>
</evidence>
<dbReference type="PROSITE" id="PS50977">
    <property type="entry name" value="HTH_TETR_2"/>
    <property type="match status" value="1"/>
</dbReference>
<reference evidence="5" key="1">
    <citation type="journal article" date="2019" name="Int. J. Syst. Evol. Microbiol.">
        <title>The Global Catalogue of Microorganisms (GCM) 10K type strain sequencing project: providing services to taxonomists for standard genome sequencing and annotation.</title>
        <authorList>
            <consortium name="The Broad Institute Genomics Platform"/>
            <consortium name="The Broad Institute Genome Sequencing Center for Infectious Disease"/>
            <person name="Wu L."/>
            <person name="Ma J."/>
        </authorList>
    </citation>
    <scope>NUCLEOTIDE SEQUENCE [LARGE SCALE GENOMIC DNA]</scope>
    <source>
        <strain evidence="5">CCM 8947</strain>
    </source>
</reference>
<dbReference type="PANTHER" id="PTHR43479">
    <property type="entry name" value="ACREF/ENVCD OPERON REPRESSOR-RELATED"/>
    <property type="match status" value="1"/>
</dbReference>
<dbReference type="Pfam" id="PF14278">
    <property type="entry name" value="TetR_C_8"/>
    <property type="match status" value="1"/>
</dbReference>
<dbReference type="EMBL" id="JBHTOG010000055">
    <property type="protein sequence ID" value="MFD1433072.1"/>
    <property type="molecule type" value="Genomic_DNA"/>
</dbReference>
<evidence type="ECO:0000313" key="5">
    <source>
        <dbReference type="Proteomes" id="UP001597192"/>
    </source>
</evidence>
<dbReference type="Proteomes" id="UP001597192">
    <property type="component" value="Unassembled WGS sequence"/>
</dbReference>
<keyword evidence="1 2" id="KW-0238">DNA-binding</keyword>
<organism evidence="4 5">
    <name type="scientific">Lacticaseibacillus yichunensis</name>
    <dbReference type="NCBI Taxonomy" id="2486015"/>
    <lineage>
        <taxon>Bacteria</taxon>
        <taxon>Bacillati</taxon>
        <taxon>Bacillota</taxon>
        <taxon>Bacilli</taxon>
        <taxon>Lactobacillales</taxon>
        <taxon>Lactobacillaceae</taxon>
        <taxon>Lacticaseibacillus</taxon>
    </lineage>
</organism>
<dbReference type="Gene3D" id="1.10.357.10">
    <property type="entry name" value="Tetracycline Repressor, domain 2"/>
    <property type="match status" value="1"/>
</dbReference>
<evidence type="ECO:0000256" key="2">
    <source>
        <dbReference type="PROSITE-ProRule" id="PRU00335"/>
    </source>
</evidence>
<proteinExistence type="predicted"/>
<dbReference type="SUPFAM" id="SSF46689">
    <property type="entry name" value="Homeodomain-like"/>
    <property type="match status" value="1"/>
</dbReference>
<dbReference type="PANTHER" id="PTHR43479:SF7">
    <property type="entry name" value="TETR-FAMILY TRANSCRIPTIONAL REGULATOR"/>
    <property type="match status" value="1"/>
</dbReference>
<dbReference type="Pfam" id="PF00440">
    <property type="entry name" value="TetR_N"/>
    <property type="match status" value="1"/>
</dbReference>
<sequence length="192" mass="21750">MTTKETICAATKREVLTRPFSAITVTTIMQEAGLRRQTFYDHFRDKYDVLAYIYQTEVDSAAAYCRTYRYWPQTVARILQYFQANDAFYRQVLMLDVQNAPAEVIKMHFATMFGDILHDMGKAEHLTLDTADLTFLKNVLAAGMVAAIKAWLLAANPAPLAEETAQLQQYLADQFNGLLQRLKPASPRSTPA</sequence>
<gene>
    <name evidence="4" type="ORF">ACFQ47_10390</name>
</gene>
<evidence type="ECO:0000256" key="1">
    <source>
        <dbReference type="ARBA" id="ARBA00023125"/>
    </source>
</evidence>
<evidence type="ECO:0000313" key="4">
    <source>
        <dbReference type="EMBL" id="MFD1433072.1"/>
    </source>
</evidence>
<dbReference type="InterPro" id="IPR001647">
    <property type="entry name" value="HTH_TetR"/>
</dbReference>